<keyword evidence="1" id="KW-1185">Reference proteome</keyword>
<name>A0AC58TJK8_TOBAC</name>
<gene>
    <name evidence="2" type="primary">LOC142174872</name>
</gene>
<evidence type="ECO:0000313" key="2">
    <source>
        <dbReference type="RefSeq" id="XP_075097361.1"/>
    </source>
</evidence>
<accession>A0AC58TJK8</accession>
<reference evidence="1" key="1">
    <citation type="journal article" date="2014" name="Nat. Commun.">
        <title>The tobacco genome sequence and its comparison with those of tomato and potato.</title>
        <authorList>
            <person name="Sierro N."/>
            <person name="Battey J.N."/>
            <person name="Ouadi S."/>
            <person name="Bakaher N."/>
            <person name="Bovet L."/>
            <person name="Willig A."/>
            <person name="Goepfert S."/>
            <person name="Peitsch M.C."/>
            <person name="Ivanov N.V."/>
        </authorList>
    </citation>
    <scope>NUCLEOTIDE SEQUENCE [LARGE SCALE GENOMIC DNA]</scope>
</reference>
<sequence>MTIKLVVGECTLNVVSAYAPQVGLDEEIKRRFWEGLDDIVRSIPPSERLFIEGDFNGHIGSSAGGYTEVHGGFGFGERNGGGTLLLDFAKAFDLAIANSSFPKREEHLVTYQSSVAKTQIDYLLLRRGDRRWCMDCKVIPGETLATQHRLLVMDFGIMIRRKKRSIRGRPRIRWGALTKDKAQELEGKLSEMGAWISSGDANTMWSTTADCIRKASRDVLGLASGRAGGHKGDWWWNAIVQGKVEAKKAAYLRLVGSIGEEEKRANRERYKVARKEAKMTVTEDKTTTFARLYEELGNKGGEKKLFRLAKLRERAARDLDQVRGIKDEDNKVLMRDDQIKRRWQTYFHKLLNEEGDQDIVLEGLRNADIHHELSYCRDIEVDEVIEEMRKMRGGRATRPGEIPIELWKCMGRAGLEWLTGLYNVILKTNRMPEEWRWSTMVPLYKNKGDIQSCNNYRGIKLLSHTMKVWERVVEMRV</sequence>
<dbReference type="Proteomes" id="UP000790787">
    <property type="component" value="Chromosome 20"/>
</dbReference>
<reference evidence="2" key="2">
    <citation type="submission" date="2025-08" db="UniProtKB">
        <authorList>
            <consortium name="RefSeq"/>
        </authorList>
    </citation>
    <scope>IDENTIFICATION</scope>
    <source>
        <tissue evidence="2">Leaf</tissue>
    </source>
</reference>
<dbReference type="RefSeq" id="XP_075097361.1">
    <property type="nucleotide sequence ID" value="XM_075241260.1"/>
</dbReference>
<evidence type="ECO:0000313" key="1">
    <source>
        <dbReference type="Proteomes" id="UP000790787"/>
    </source>
</evidence>
<organism evidence="1 2">
    <name type="scientific">Nicotiana tabacum</name>
    <name type="common">Common tobacco</name>
    <dbReference type="NCBI Taxonomy" id="4097"/>
    <lineage>
        <taxon>Eukaryota</taxon>
        <taxon>Viridiplantae</taxon>
        <taxon>Streptophyta</taxon>
        <taxon>Embryophyta</taxon>
        <taxon>Tracheophyta</taxon>
        <taxon>Spermatophyta</taxon>
        <taxon>Magnoliopsida</taxon>
        <taxon>eudicotyledons</taxon>
        <taxon>Gunneridae</taxon>
        <taxon>Pentapetalae</taxon>
        <taxon>asterids</taxon>
        <taxon>lamiids</taxon>
        <taxon>Solanales</taxon>
        <taxon>Solanaceae</taxon>
        <taxon>Nicotianoideae</taxon>
        <taxon>Nicotianeae</taxon>
        <taxon>Nicotiana</taxon>
    </lineage>
</organism>
<proteinExistence type="predicted"/>
<protein>
    <submittedName>
        <fullName evidence="2">Uncharacterized protein LOC142174872</fullName>
    </submittedName>
</protein>